<evidence type="ECO:0000313" key="1">
    <source>
        <dbReference type="EMBL" id="OBZ68960.1"/>
    </source>
</evidence>
<dbReference type="EMBL" id="LUGG01000019">
    <property type="protein sequence ID" value="OBZ68960.1"/>
    <property type="molecule type" value="Genomic_DNA"/>
</dbReference>
<gene>
    <name evidence="1" type="ORF">A0H81_11271</name>
</gene>
<dbReference type="Proteomes" id="UP000092993">
    <property type="component" value="Unassembled WGS sequence"/>
</dbReference>
<protein>
    <submittedName>
        <fullName evidence="1">Uncharacterized protein</fullName>
    </submittedName>
</protein>
<organism evidence="1 2">
    <name type="scientific">Grifola frondosa</name>
    <name type="common">Maitake</name>
    <name type="synonym">Polyporus frondosus</name>
    <dbReference type="NCBI Taxonomy" id="5627"/>
    <lineage>
        <taxon>Eukaryota</taxon>
        <taxon>Fungi</taxon>
        <taxon>Dikarya</taxon>
        <taxon>Basidiomycota</taxon>
        <taxon>Agaricomycotina</taxon>
        <taxon>Agaricomycetes</taxon>
        <taxon>Polyporales</taxon>
        <taxon>Grifolaceae</taxon>
        <taxon>Grifola</taxon>
    </lineage>
</organism>
<evidence type="ECO:0000313" key="2">
    <source>
        <dbReference type="Proteomes" id="UP000092993"/>
    </source>
</evidence>
<reference evidence="1 2" key="1">
    <citation type="submission" date="2016-03" db="EMBL/GenBank/DDBJ databases">
        <title>Whole genome sequencing of Grifola frondosa 9006-11.</title>
        <authorList>
            <person name="Min B."/>
            <person name="Park H."/>
            <person name="Kim J.-G."/>
            <person name="Cho H."/>
            <person name="Oh Y.-L."/>
            <person name="Kong W.-S."/>
            <person name="Choi I.-G."/>
        </authorList>
    </citation>
    <scope>NUCLEOTIDE SEQUENCE [LARGE SCALE GENOMIC DNA]</scope>
    <source>
        <strain evidence="1 2">9006-11</strain>
    </source>
</reference>
<comment type="caution">
    <text evidence="1">The sequence shown here is derived from an EMBL/GenBank/DDBJ whole genome shotgun (WGS) entry which is preliminary data.</text>
</comment>
<sequence>MNPHFVVSITTLELSSVTFGTILDLHLILCALPHLSDLLLRRCDWNDMSICETFRPTDNPLFQSLKISPVEPSHLSLLASWLPGTQAGHALKDLHAHIPSHKFYAPLNQLIAAVHSTLELLVLFKSPSKGMHDARSGRIDLSPCKNLSHLRLNNQLKLTMEEARFFEDQVNFPLELQIVELAIQPNASETYALERIDQFFTRPQFRHLQSVILLYDQIDLTQISIGVWLGRIVRKMRRSLPRLRARGILRFGTTRMDFSGSQKAREIDDYINEDSASHRRRIYVRSPHLSRLDCLSLKAPQPCLLIGINAIIL</sequence>
<dbReference type="AlphaFoldDB" id="A0A1C7LW97"/>
<keyword evidence="2" id="KW-1185">Reference proteome</keyword>
<proteinExistence type="predicted"/>
<name>A0A1C7LW97_GRIFR</name>
<accession>A0A1C7LW97</accession>